<dbReference type="Gene3D" id="2.60.40.1180">
    <property type="entry name" value="Golgi alpha-mannosidase II"/>
    <property type="match status" value="1"/>
</dbReference>
<dbReference type="EC" id="3.2.1.46" evidence="2"/>
<dbReference type="PANTHER" id="PTHR15172">
    <property type="entry name" value="GALACTOCEREBROSIDASE"/>
    <property type="match status" value="1"/>
</dbReference>
<proteinExistence type="inferred from homology"/>
<evidence type="ECO:0000256" key="13">
    <source>
        <dbReference type="ARBA" id="ARBA00033098"/>
    </source>
</evidence>
<evidence type="ECO:0000256" key="2">
    <source>
        <dbReference type="ARBA" id="ARBA00012657"/>
    </source>
</evidence>
<dbReference type="Gene3D" id="3.20.20.70">
    <property type="entry name" value="Aldolase class I"/>
    <property type="match status" value="2"/>
</dbReference>
<organism evidence="19 20">
    <name type="scientific">Collichthys lucidus</name>
    <name type="common">Big head croaker</name>
    <name type="synonym">Sciaena lucida</name>
    <dbReference type="NCBI Taxonomy" id="240159"/>
    <lineage>
        <taxon>Eukaryota</taxon>
        <taxon>Metazoa</taxon>
        <taxon>Chordata</taxon>
        <taxon>Craniata</taxon>
        <taxon>Vertebrata</taxon>
        <taxon>Euteleostomi</taxon>
        <taxon>Actinopterygii</taxon>
        <taxon>Neopterygii</taxon>
        <taxon>Teleostei</taxon>
        <taxon>Neoteleostei</taxon>
        <taxon>Acanthomorphata</taxon>
        <taxon>Eupercaria</taxon>
        <taxon>Sciaenidae</taxon>
        <taxon>Collichthys</taxon>
    </lineage>
</organism>
<reference evidence="19 20" key="1">
    <citation type="submission" date="2019-01" db="EMBL/GenBank/DDBJ databases">
        <title>Genome Assembly of Collichthys lucidus.</title>
        <authorList>
            <person name="Cai M."/>
            <person name="Xiao S."/>
        </authorList>
    </citation>
    <scope>NUCLEOTIDE SEQUENCE [LARGE SCALE GENOMIC DNA]</scope>
    <source>
        <strain evidence="19">JT15FE1705JMU</strain>
        <tissue evidence="19">Muscle</tissue>
    </source>
</reference>
<comment type="catalytic activity">
    <reaction evidence="14">
        <text>beta-D-galactosyl-(1&lt;-&gt;1)-sphing-4-enine + H2O = sphing-4-enine + D-galactose</text>
        <dbReference type="Rhea" id="RHEA:43908"/>
        <dbReference type="ChEBI" id="CHEBI:4139"/>
        <dbReference type="ChEBI" id="CHEBI:15377"/>
        <dbReference type="ChEBI" id="CHEBI:57756"/>
        <dbReference type="ChEBI" id="CHEBI:57934"/>
    </reaction>
    <physiologicalReaction direction="left-to-right" evidence="14">
        <dbReference type="Rhea" id="RHEA:43909"/>
    </physiologicalReaction>
</comment>
<dbReference type="STRING" id="240159.A0A4U5VGR4"/>
<dbReference type="FunFam" id="2.60.120.560:FF:000001">
    <property type="entry name" value="galactocerebrosidase precursor"/>
    <property type="match status" value="1"/>
</dbReference>
<gene>
    <name evidence="19" type="ORF">D9C73_020312</name>
</gene>
<name>A0A4U5VGR4_COLLU</name>
<dbReference type="Gene3D" id="2.60.120.560">
    <property type="entry name" value="Exo-inulinase, domain 1"/>
    <property type="match status" value="1"/>
</dbReference>
<dbReference type="Pfam" id="PF02057">
    <property type="entry name" value="Glyco_hydro_59"/>
    <property type="match status" value="2"/>
</dbReference>
<evidence type="ECO:0000256" key="11">
    <source>
        <dbReference type="ARBA" id="ARBA00023295"/>
    </source>
</evidence>
<evidence type="ECO:0000256" key="9">
    <source>
        <dbReference type="ARBA" id="ARBA00023157"/>
    </source>
</evidence>
<evidence type="ECO:0000256" key="6">
    <source>
        <dbReference type="ARBA" id="ARBA00022919"/>
    </source>
</evidence>
<accession>A0A4U5VGR4</accession>
<evidence type="ECO:0000259" key="16">
    <source>
        <dbReference type="Pfam" id="PF02057"/>
    </source>
</evidence>
<keyword evidence="11" id="KW-0326">Glycosidase</keyword>
<dbReference type="InterPro" id="IPR001286">
    <property type="entry name" value="Glyco_hydro_59"/>
</dbReference>
<feature type="domain" description="Glycosyl hydrolase family 59 C-terminal lectin" evidence="18">
    <location>
        <begin position="459"/>
        <end position="631"/>
    </location>
</feature>
<dbReference type="InterPro" id="IPR013785">
    <property type="entry name" value="Aldolase_TIM"/>
</dbReference>
<dbReference type="Gene3D" id="3.20.20.80">
    <property type="entry name" value="Glycosidases"/>
    <property type="match status" value="1"/>
</dbReference>
<dbReference type="EMBL" id="CM014095">
    <property type="protein sequence ID" value="TKS86195.1"/>
    <property type="molecule type" value="Genomic_DNA"/>
</dbReference>
<dbReference type="SUPFAM" id="SSF51445">
    <property type="entry name" value="(Trans)glycosidases"/>
    <property type="match status" value="1"/>
</dbReference>
<evidence type="ECO:0000259" key="18">
    <source>
        <dbReference type="Pfam" id="PF21708"/>
    </source>
</evidence>
<evidence type="ECO:0000256" key="8">
    <source>
        <dbReference type="ARBA" id="ARBA00023098"/>
    </source>
</evidence>
<feature type="domain" description="Glycosyl hydrolase family 59 central" evidence="17">
    <location>
        <begin position="338"/>
        <end position="422"/>
    </location>
</feature>
<feature type="chain" id="PRO_5020229859" description="Galactocerebrosidase" evidence="15">
    <location>
        <begin position="23"/>
        <end position="634"/>
    </location>
</feature>
<keyword evidence="20" id="KW-1185">Reference proteome</keyword>
<evidence type="ECO:0000313" key="20">
    <source>
        <dbReference type="Proteomes" id="UP000298787"/>
    </source>
</evidence>
<evidence type="ECO:0000256" key="4">
    <source>
        <dbReference type="ARBA" id="ARBA00022729"/>
    </source>
</evidence>
<dbReference type="InterPro" id="IPR013780">
    <property type="entry name" value="Glyco_hydro_b"/>
</dbReference>
<dbReference type="Proteomes" id="UP000298787">
    <property type="component" value="Chromosome 18"/>
</dbReference>
<evidence type="ECO:0000256" key="5">
    <source>
        <dbReference type="ARBA" id="ARBA00022801"/>
    </source>
</evidence>
<comment type="similarity">
    <text evidence="1">Belongs to the glycosyl hydrolase 59 family.</text>
</comment>
<feature type="domain" description="Glycosyl hydrolase family 59 catalytic" evidence="16">
    <location>
        <begin position="37"/>
        <end position="191"/>
    </location>
</feature>
<keyword evidence="7" id="KW-0442">Lipid degradation</keyword>
<dbReference type="AlphaFoldDB" id="A0A4U5VGR4"/>
<comment type="catalytic activity">
    <reaction evidence="12">
        <text>a D-galactosylceramide + H2O = an N-acyl-sphingoid base + D-galactose</text>
        <dbReference type="Rhea" id="RHEA:43412"/>
        <dbReference type="ChEBI" id="CHEBI:4139"/>
        <dbReference type="ChEBI" id="CHEBI:15377"/>
        <dbReference type="ChEBI" id="CHEBI:36498"/>
        <dbReference type="ChEBI" id="CHEBI:83273"/>
    </reaction>
    <physiologicalReaction direction="left-to-right" evidence="12">
        <dbReference type="Rhea" id="RHEA:43413"/>
    </physiologicalReaction>
</comment>
<keyword evidence="6" id="KW-0746">Sphingolipid metabolism</keyword>
<evidence type="ECO:0000259" key="17">
    <source>
        <dbReference type="Pfam" id="PF17387"/>
    </source>
</evidence>
<dbReference type="GO" id="GO:0016020">
    <property type="term" value="C:membrane"/>
    <property type="evidence" value="ECO:0007669"/>
    <property type="project" value="GOC"/>
</dbReference>
<dbReference type="InterPro" id="IPR035394">
    <property type="entry name" value="Glyco_hydro_59_dom"/>
</dbReference>
<evidence type="ECO:0000256" key="3">
    <source>
        <dbReference type="ARBA" id="ARBA00019657"/>
    </source>
</evidence>
<sequence length="634" mass="70789">MEHGALPVFVSVLGVSLALCSSQTYVLDDKAGLGRVFDGVGGLSGGGATSRLLVNYAEPYRSQILDYLFKDSFCVMLSHCCDITLDHSLFQDGTEPSHMHYENDENYFRGYEWWLMKEAKKRNPNITLIGLPWAFPGWVGHGKNWPYDFPDITAAYVVNWILGAKQYHDLDIQYVGIWNERNYDSKYIKVILTSLFLCPVNDWTDKCASWVLRNALDKVGLTGIGIIAADGDWSIANSMITDPYLNYSIELLRYTLDKNGLEGVRIIASDNLWEPIAVSLLLDTELSRAVDVIGTISWNLVASYYEQLPFGRDGLMTAEEPWSGNYVIHECFSKYPSQTHDHSVCIRPPLPAFNVTAQNATFQLKGSFASIKELQVWRSQFNFKSKKPSFYEKLTPLKLLDGSFTLNLAEDEVYTLTTVTTGCKGSYADPPASAPFPKVYKDNFDVRNPPFTEAPDFADQTGVFEYYINMTDPGPHVFTLRQVVTQRPVTWASDADQTISVIGDYQWQNLMVTCDVFMESVKTGVFIAARVDRGGGSTRGTKGVFFWVFADGTYKVTNDLAGQTVLAEGQSGTRAYGWHTLSLTVNGQYASGLLNGYPLWKNAVVLTPKNGWAAIGTHSFELAQFDNFAVVADK</sequence>
<evidence type="ECO:0000256" key="14">
    <source>
        <dbReference type="ARBA" id="ARBA00048813"/>
    </source>
</evidence>
<evidence type="ECO:0000256" key="10">
    <source>
        <dbReference type="ARBA" id="ARBA00023180"/>
    </source>
</evidence>
<keyword evidence="9" id="KW-1015">Disulfide bond</keyword>
<evidence type="ECO:0000256" key="15">
    <source>
        <dbReference type="SAM" id="SignalP"/>
    </source>
</evidence>
<dbReference type="InterPro" id="IPR049161">
    <property type="entry name" value="GH59_cat"/>
</dbReference>
<dbReference type="GO" id="GO:0004336">
    <property type="term" value="F:galactosylceramidase activity"/>
    <property type="evidence" value="ECO:0007669"/>
    <property type="project" value="UniProtKB-EC"/>
</dbReference>
<feature type="domain" description="Glycosyl hydrolase family 59 catalytic" evidence="16">
    <location>
        <begin position="295"/>
        <end position="330"/>
    </location>
</feature>
<feature type="signal peptide" evidence="15">
    <location>
        <begin position="1"/>
        <end position="22"/>
    </location>
</feature>
<dbReference type="PANTHER" id="PTHR15172:SF1">
    <property type="entry name" value="GALACTOCEREBROSIDASE"/>
    <property type="match status" value="1"/>
</dbReference>
<evidence type="ECO:0000256" key="12">
    <source>
        <dbReference type="ARBA" id="ARBA00023982"/>
    </source>
</evidence>
<dbReference type="InterPro" id="IPR017853">
    <property type="entry name" value="GH"/>
</dbReference>
<keyword evidence="10" id="KW-0325">Glycoprotein</keyword>
<dbReference type="Pfam" id="PF21708">
    <property type="entry name" value="Glyco_hydro_59_C"/>
    <property type="match status" value="1"/>
</dbReference>
<evidence type="ECO:0000256" key="1">
    <source>
        <dbReference type="ARBA" id="ARBA00005637"/>
    </source>
</evidence>
<dbReference type="InterPro" id="IPR049162">
    <property type="entry name" value="GH59_C"/>
</dbReference>
<dbReference type="Pfam" id="PF17387">
    <property type="entry name" value="Glyco_hydro_59M"/>
    <property type="match status" value="1"/>
</dbReference>
<protein>
    <recommendedName>
        <fullName evidence="3">Galactocerebrosidase</fullName>
        <ecNumber evidence="2">3.2.1.46</ecNumber>
    </recommendedName>
    <alternativeName>
        <fullName evidence="13">Galactosylceramidase</fullName>
    </alternativeName>
</protein>
<keyword evidence="4 15" id="KW-0732">Signal</keyword>
<dbReference type="GO" id="GO:0005764">
    <property type="term" value="C:lysosome"/>
    <property type="evidence" value="ECO:0007669"/>
    <property type="project" value="TreeGrafter"/>
</dbReference>
<keyword evidence="8" id="KW-0443">Lipid metabolism</keyword>
<evidence type="ECO:0000313" key="19">
    <source>
        <dbReference type="EMBL" id="TKS86195.1"/>
    </source>
</evidence>
<dbReference type="GO" id="GO:0006683">
    <property type="term" value="P:galactosylceramide catabolic process"/>
    <property type="evidence" value="ECO:0007669"/>
    <property type="project" value="InterPro"/>
</dbReference>
<evidence type="ECO:0000256" key="7">
    <source>
        <dbReference type="ARBA" id="ARBA00022963"/>
    </source>
</evidence>
<keyword evidence="5" id="KW-0378">Hydrolase</keyword>